<comment type="similarity">
    <text evidence="3">Belongs to the Gfo/Idh/MocA family.</text>
</comment>
<dbReference type="HAMAP" id="MF_01671">
    <property type="entry name" value="IolG"/>
    <property type="match status" value="1"/>
</dbReference>
<keyword evidence="2 3" id="KW-0520">NAD</keyword>
<dbReference type="SUPFAM" id="SSF51735">
    <property type="entry name" value="NAD(P)-binding Rossmann-fold domains"/>
    <property type="match status" value="1"/>
</dbReference>
<comment type="caution">
    <text evidence="6">The sequence shown here is derived from an EMBL/GenBank/DDBJ whole genome shotgun (WGS) entry which is preliminary data.</text>
</comment>
<evidence type="ECO:0000256" key="2">
    <source>
        <dbReference type="ARBA" id="ARBA00023027"/>
    </source>
</evidence>
<dbReference type="SUPFAM" id="SSF55347">
    <property type="entry name" value="Glyceraldehyde-3-phosphate dehydrogenase-like, C-terminal domain"/>
    <property type="match status" value="1"/>
</dbReference>
<reference evidence="6 7" key="1">
    <citation type="submission" date="2020-07" db="EMBL/GenBank/DDBJ databases">
        <title>Sequencing the genomes of 1000 actinobacteria strains.</title>
        <authorList>
            <person name="Klenk H.-P."/>
        </authorList>
    </citation>
    <scope>NUCLEOTIDE SEQUENCE [LARGE SCALE GENOMIC DNA]</scope>
    <source>
        <strain evidence="6 7">DSM 26154</strain>
    </source>
</reference>
<keyword evidence="1 3" id="KW-0560">Oxidoreductase</keyword>
<proteinExistence type="inferred from homology"/>
<accession>A0A852VMN2</accession>
<dbReference type="PANTHER" id="PTHR43593:SF1">
    <property type="entry name" value="INOSITOL 2-DEHYDROGENASE"/>
    <property type="match status" value="1"/>
</dbReference>
<dbReference type="RefSeq" id="WP_343062823.1">
    <property type="nucleotide sequence ID" value="NZ_JACCAE010000001.1"/>
</dbReference>
<sequence length="358" mass="37966">MTLPSSPDPATAVSGHPLRVGVVGVGVMGADHVRRLATRIANATLVAIADPDAERAQELADEPGAGVRVIADPMELIADDGVDAVLLASPGAVHTEQLLACIERGTPVLCEKPLTMDSESSMRVIEAERAGGRALVQVGFMRRFDPEYARLKQLLDSGDLGRTLMLHQVHRNLTVPNPHFASEMIVRDSLVHEVDCARWLLGEEIASVQVISPTPTRHALEGVVDPQVSIFRMASGAVVTNEVFVNSRTGYEVRCEAVAESGSAIIGRPASGIYTTRTVPGGGAGSWGGGIDPDYRTRFERAYDLEVQAWVDATRRGELVGPTSWDGHASTVVCTAGMESLATGAPVDVALRAPAIRA</sequence>
<feature type="domain" description="GFO/IDH/MocA-like oxidoreductase" evidence="5">
    <location>
        <begin position="148"/>
        <end position="264"/>
    </location>
</feature>
<dbReference type="InterPro" id="IPR050424">
    <property type="entry name" value="Gfo-Idh-MocA_inositol_DH"/>
</dbReference>
<feature type="domain" description="Gfo/Idh/MocA-like oxidoreductase N-terminal" evidence="4">
    <location>
        <begin position="18"/>
        <end position="140"/>
    </location>
</feature>
<dbReference type="Proteomes" id="UP000554054">
    <property type="component" value="Unassembled WGS sequence"/>
</dbReference>
<dbReference type="InterPro" id="IPR055170">
    <property type="entry name" value="GFO_IDH_MocA-like_dom"/>
</dbReference>
<keyword evidence="7" id="KW-1185">Reference proteome</keyword>
<dbReference type="GO" id="GO:0000166">
    <property type="term" value="F:nucleotide binding"/>
    <property type="evidence" value="ECO:0007669"/>
    <property type="project" value="InterPro"/>
</dbReference>
<dbReference type="AlphaFoldDB" id="A0A852VMN2"/>
<dbReference type="InterPro" id="IPR000683">
    <property type="entry name" value="Gfo/Idh/MocA-like_OxRdtase_N"/>
</dbReference>
<name>A0A852VMN2_9MICO</name>
<dbReference type="GO" id="GO:0019310">
    <property type="term" value="P:inositol catabolic process"/>
    <property type="evidence" value="ECO:0007669"/>
    <property type="project" value="UniProtKB-UniRule"/>
</dbReference>
<evidence type="ECO:0000259" key="4">
    <source>
        <dbReference type="Pfam" id="PF01408"/>
    </source>
</evidence>
<dbReference type="GO" id="GO:0050112">
    <property type="term" value="F:inositol 2-dehydrogenase (NAD+) activity"/>
    <property type="evidence" value="ECO:0007669"/>
    <property type="project" value="UniProtKB-UniRule"/>
</dbReference>
<gene>
    <name evidence="3" type="primary">iolG</name>
    <name evidence="6" type="ORF">BJY20_001674</name>
</gene>
<protein>
    <recommendedName>
        <fullName evidence="3">Inositol 2-dehydrogenase</fullName>
        <ecNumber evidence="3">1.1.1.18</ecNumber>
    </recommendedName>
    <alternativeName>
        <fullName evidence="3">Myo-inositol 2-dehydrogenase</fullName>
        <shortName evidence="3">MI 2-dehydrogenase</shortName>
    </alternativeName>
</protein>
<organism evidence="6 7">
    <name type="scientific">Janibacter cremeus</name>
    <dbReference type="NCBI Taxonomy" id="1285192"/>
    <lineage>
        <taxon>Bacteria</taxon>
        <taxon>Bacillati</taxon>
        <taxon>Actinomycetota</taxon>
        <taxon>Actinomycetes</taxon>
        <taxon>Micrococcales</taxon>
        <taxon>Intrasporangiaceae</taxon>
        <taxon>Janibacter</taxon>
    </lineage>
</organism>
<dbReference type="Pfam" id="PF22725">
    <property type="entry name" value="GFO_IDH_MocA_C3"/>
    <property type="match status" value="1"/>
</dbReference>
<dbReference type="InterPro" id="IPR036291">
    <property type="entry name" value="NAD(P)-bd_dom_sf"/>
</dbReference>
<dbReference type="Pfam" id="PF01408">
    <property type="entry name" value="GFO_IDH_MocA"/>
    <property type="match status" value="1"/>
</dbReference>
<evidence type="ECO:0000259" key="5">
    <source>
        <dbReference type="Pfam" id="PF22725"/>
    </source>
</evidence>
<dbReference type="InterPro" id="IPR023794">
    <property type="entry name" value="MI/DCI_dehydrogenase"/>
</dbReference>
<comment type="function">
    <text evidence="3">Involved in the oxidation of myo-inositol (MI) to 2-keto-myo-inositol (2KMI or 2-inosose).</text>
</comment>
<evidence type="ECO:0000256" key="1">
    <source>
        <dbReference type="ARBA" id="ARBA00023002"/>
    </source>
</evidence>
<evidence type="ECO:0000313" key="7">
    <source>
        <dbReference type="Proteomes" id="UP000554054"/>
    </source>
</evidence>
<comment type="catalytic activity">
    <reaction evidence="3">
        <text>myo-inositol + NAD(+) = scyllo-inosose + NADH + H(+)</text>
        <dbReference type="Rhea" id="RHEA:16949"/>
        <dbReference type="ChEBI" id="CHEBI:15378"/>
        <dbReference type="ChEBI" id="CHEBI:17268"/>
        <dbReference type="ChEBI" id="CHEBI:17811"/>
        <dbReference type="ChEBI" id="CHEBI:57540"/>
        <dbReference type="ChEBI" id="CHEBI:57945"/>
        <dbReference type="EC" id="1.1.1.18"/>
    </reaction>
</comment>
<evidence type="ECO:0000313" key="6">
    <source>
        <dbReference type="EMBL" id="NYF98282.1"/>
    </source>
</evidence>
<dbReference type="Gene3D" id="3.40.50.720">
    <property type="entry name" value="NAD(P)-binding Rossmann-like Domain"/>
    <property type="match status" value="1"/>
</dbReference>
<dbReference type="PANTHER" id="PTHR43593">
    <property type="match status" value="1"/>
</dbReference>
<dbReference type="EMBL" id="JACCAE010000001">
    <property type="protein sequence ID" value="NYF98282.1"/>
    <property type="molecule type" value="Genomic_DNA"/>
</dbReference>
<dbReference type="Gene3D" id="3.30.360.10">
    <property type="entry name" value="Dihydrodipicolinate Reductase, domain 2"/>
    <property type="match status" value="1"/>
</dbReference>
<comment type="subunit">
    <text evidence="3">Homotetramer.</text>
</comment>
<evidence type="ECO:0000256" key="3">
    <source>
        <dbReference type="HAMAP-Rule" id="MF_01671"/>
    </source>
</evidence>
<dbReference type="EC" id="1.1.1.18" evidence="3"/>